<feature type="transmembrane region" description="Helical" evidence="2">
    <location>
        <begin position="167"/>
        <end position="188"/>
    </location>
</feature>
<sequence>MSAAVVGHAVPPYLTGDAGDAKVPIDPDVALHYLSLAVHAVPGGLALVIGPLQFVPRLRARRPGLHRAMGRVYLVSVVVASAAAVFATAVTRGGFAVQVAFSLLVAAWLYTATMAYRCVRRGETGPHRIWMIRNYALTFAAATLRLYLLIGLLLKKTLISGLDFDELYTACVWASVLGNVLVAEYVIVQRASAPARHRHSAGPATERGTHLAKSGG</sequence>
<evidence type="ECO:0000313" key="3">
    <source>
        <dbReference type="EMBL" id="GEB53629.1"/>
    </source>
</evidence>
<accession>A0A4Y3R8D6</accession>
<reference evidence="3 4" key="1">
    <citation type="submission" date="2019-06" db="EMBL/GenBank/DDBJ databases">
        <title>Whole genome shotgun sequence of Streptomyces cacaoi subsp. cacaoi NBRC 12748.</title>
        <authorList>
            <person name="Hosoyama A."/>
            <person name="Uohara A."/>
            <person name="Ohji S."/>
            <person name="Ichikawa N."/>
        </authorList>
    </citation>
    <scope>NUCLEOTIDE SEQUENCE [LARGE SCALE GENOMIC DNA]</scope>
    <source>
        <strain evidence="3 4">NBRC 12748</strain>
    </source>
</reference>
<name>A0A4Y3R8D6_STRCI</name>
<feature type="transmembrane region" description="Helical" evidence="2">
    <location>
        <begin position="95"/>
        <end position="116"/>
    </location>
</feature>
<dbReference type="AlphaFoldDB" id="A0A4Y3R8D6"/>
<evidence type="ECO:0000256" key="1">
    <source>
        <dbReference type="SAM" id="MobiDB-lite"/>
    </source>
</evidence>
<feature type="transmembrane region" description="Helical" evidence="2">
    <location>
        <begin position="136"/>
        <end position="155"/>
    </location>
</feature>
<feature type="transmembrane region" description="Helical" evidence="2">
    <location>
        <begin position="30"/>
        <end position="52"/>
    </location>
</feature>
<evidence type="ECO:0000313" key="4">
    <source>
        <dbReference type="Proteomes" id="UP000319210"/>
    </source>
</evidence>
<proteinExistence type="predicted"/>
<feature type="region of interest" description="Disordered" evidence="1">
    <location>
        <begin position="197"/>
        <end position="216"/>
    </location>
</feature>
<dbReference type="Pfam" id="PF10067">
    <property type="entry name" value="DUF2306"/>
    <property type="match status" value="1"/>
</dbReference>
<keyword evidence="4" id="KW-1185">Reference proteome</keyword>
<dbReference type="Proteomes" id="UP000319210">
    <property type="component" value="Unassembled WGS sequence"/>
</dbReference>
<dbReference type="EMBL" id="BJMM01000057">
    <property type="protein sequence ID" value="GEB53629.1"/>
    <property type="molecule type" value="Genomic_DNA"/>
</dbReference>
<organism evidence="3 4">
    <name type="scientific">Streptomyces cacaoi</name>
    <dbReference type="NCBI Taxonomy" id="1898"/>
    <lineage>
        <taxon>Bacteria</taxon>
        <taxon>Bacillati</taxon>
        <taxon>Actinomycetota</taxon>
        <taxon>Actinomycetes</taxon>
        <taxon>Kitasatosporales</taxon>
        <taxon>Streptomycetaceae</taxon>
        <taxon>Streptomyces</taxon>
    </lineage>
</organism>
<gene>
    <name evidence="3" type="ORF">SCA03_61800</name>
</gene>
<comment type="caution">
    <text evidence="3">The sequence shown here is derived from an EMBL/GenBank/DDBJ whole genome shotgun (WGS) entry which is preliminary data.</text>
</comment>
<feature type="transmembrane region" description="Helical" evidence="2">
    <location>
        <begin position="72"/>
        <end position="89"/>
    </location>
</feature>
<dbReference type="InterPro" id="IPR018750">
    <property type="entry name" value="DUF2306_membrane"/>
</dbReference>
<dbReference type="RefSeq" id="WP_211293564.1">
    <property type="nucleotide sequence ID" value="NZ_BJMM01000057.1"/>
</dbReference>
<keyword evidence="2" id="KW-0472">Membrane</keyword>
<keyword evidence="2" id="KW-0812">Transmembrane</keyword>
<evidence type="ECO:0000256" key="2">
    <source>
        <dbReference type="SAM" id="Phobius"/>
    </source>
</evidence>
<evidence type="ECO:0008006" key="5">
    <source>
        <dbReference type="Google" id="ProtNLM"/>
    </source>
</evidence>
<protein>
    <recommendedName>
        <fullName evidence="5">DUF2306 domain-containing protein</fullName>
    </recommendedName>
</protein>
<keyword evidence="2" id="KW-1133">Transmembrane helix</keyword>